<reference evidence="3" key="2">
    <citation type="submission" date="2021-09" db="EMBL/GenBank/DDBJ databases">
        <authorList>
            <person name="Jia N."/>
            <person name="Wang J."/>
            <person name="Shi W."/>
            <person name="Du L."/>
            <person name="Sun Y."/>
            <person name="Zhan W."/>
            <person name="Jiang J."/>
            <person name="Wang Q."/>
            <person name="Zhang B."/>
            <person name="Ji P."/>
            <person name="Sakyi L.B."/>
            <person name="Cui X."/>
            <person name="Yuan T."/>
            <person name="Jiang B."/>
            <person name="Yang W."/>
            <person name="Lam T.T.-Y."/>
            <person name="Chang Q."/>
            <person name="Ding S."/>
            <person name="Wang X."/>
            <person name="Zhu J."/>
            <person name="Ruan X."/>
            <person name="Zhao L."/>
            <person name="Wei J."/>
            <person name="Que T."/>
            <person name="Du C."/>
            <person name="Cheng J."/>
            <person name="Dai P."/>
            <person name="Han X."/>
            <person name="Huang E."/>
            <person name="Gao Y."/>
            <person name="Liu J."/>
            <person name="Shao H."/>
            <person name="Ye R."/>
            <person name="Li L."/>
            <person name="Wei W."/>
            <person name="Wang X."/>
            <person name="Wang C."/>
            <person name="Huo Q."/>
            <person name="Li W."/>
            <person name="Guo W."/>
            <person name="Chen H."/>
            <person name="Chen S."/>
            <person name="Zhou L."/>
            <person name="Zhou L."/>
            <person name="Ni X."/>
            <person name="Tian J."/>
            <person name="Zhou Y."/>
            <person name="Sheng Y."/>
            <person name="Liu T."/>
            <person name="Pan Y."/>
            <person name="Xia L."/>
            <person name="Li J."/>
            <person name="Zhao F."/>
            <person name="Cao W."/>
        </authorList>
    </citation>
    <scope>NUCLEOTIDE SEQUENCE</scope>
    <source>
        <strain evidence="3">Rsan-2018</strain>
        <tissue evidence="3">Larvae</tissue>
    </source>
</reference>
<evidence type="ECO:0000259" key="2">
    <source>
        <dbReference type="PROSITE" id="PS50191"/>
    </source>
</evidence>
<dbReference type="VEuPathDB" id="VectorBase:RSAN_033252"/>
<dbReference type="CDD" id="cd00170">
    <property type="entry name" value="SEC14"/>
    <property type="match status" value="1"/>
</dbReference>
<keyword evidence="4" id="KW-1185">Reference proteome</keyword>
<dbReference type="GO" id="GO:0016020">
    <property type="term" value="C:membrane"/>
    <property type="evidence" value="ECO:0007669"/>
    <property type="project" value="TreeGrafter"/>
</dbReference>
<dbReference type="SUPFAM" id="SSF52087">
    <property type="entry name" value="CRAL/TRIO domain"/>
    <property type="match status" value="2"/>
</dbReference>
<dbReference type="PANTHER" id="PTHR10174:SF130">
    <property type="entry name" value="ALPHA-TOCOPHEROL TRANSFER PROTEIN-LIKE"/>
    <property type="match status" value="1"/>
</dbReference>
<proteinExistence type="predicted"/>
<dbReference type="Gene3D" id="3.40.525.10">
    <property type="entry name" value="CRAL-TRIO lipid binding domain"/>
    <property type="match status" value="1"/>
</dbReference>
<accession>A0A9D4T4U2</accession>
<name>A0A9D4T4U2_RHISA</name>
<sequence length="355" mass="40544">MAATRILAPPNQDGGLGGGGTLPEELQKVAAEELGEDARKRDLCLVKLRNLLQGETSLHSRMDDEFLLRFLRTKKFKVEVAFRTIRNYYRHRRESPEIFQGLRPSKLRHVYQANGQMRLPHKDPEGRPIFVLRIGCWKPCDYDYYQLRKANMLCLEDICLDPAVQVKGLVCILDCRGWGLQHLLGFPISQVRKTIDLLQANVIALQETEAGDFKVSGYLTHVIDGKARTAMPTKKTINAQQHRIHHRIEHTLVEIAPEKITAAKPLRVKPVHVVYQPSVFNVFFSLAKPFLTTKNINRIHIHGSDMASLHQYLPPGILPEEYGGVHGPFDNTKYCQGLYDREDSFVQDLKYGYHT</sequence>
<dbReference type="InterPro" id="IPR036273">
    <property type="entry name" value="CRAL/TRIO_N_dom_sf"/>
</dbReference>
<evidence type="ECO:0000313" key="3">
    <source>
        <dbReference type="EMBL" id="KAH7970109.1"/>
    </source>
</evidence>
<dbReference type="InterPro" id="IPR011074">
    <property type="entry name" value="CRAL/TRIO_N_dom"/>
</dbReference>
<dbReference type="PRINTS" id="PR00180">
    <property type="entry name" value="CRETINALDHBP"/>
</dbReference>
<dbReference type="SUPFAM" id="SSF46938">
    <property type="entry name" value="CRAL/TRIO N-terminal domain"/>
    <property type="match status" value="1"/>
</dbReference>
<dbReference type="InterPro" id="IPR001251">
    <property type="entry name" value="CRAL-TRIO_dom"/>
</dbReference>
<dbReference type="EMBL" id="JABSTV010001248">
    <property type="protein sequence ID" value="KAH7970109.1"/>
    <property type="molecule type" value="Genomic_DNA"/>
</dbReference>
<dbReference type="Pfam" id="PF00650">
    <property type="entry name" value="CRAL_TRIO"/>
    <property type="match status" value="2"/>
</dbReference>
<dbReference type="GO" id="GO:1902936">
    <property type="term" value="F:phosphatidylinositol bisphosphate binding"/>
    <property type="evidence" value="ECO:0007669"/>
    <property type="project" value="TreeGrafter"/>
</dbReference>
<feature type="region of interest" description="Disordered" evidence="1">
    <location>
        <begin position="1"/>
        <end position="22"/>
    </location>
</feature>
<evidence type="ECO:0000256" key="1">
    <source>
        <dbReference type="SAM" id="MobiDB-lite"/>
    </source>
</evidence>
<evidence type="ECO:0000313" key="4">
    <source>
        <dbReference type="Proteomes" id="UP000821837"/>
    </source>
</evidence>
<dbReference type="InterPro" id="IPR036865">
    <property type="entry name" value="CRAL-TRIO_dom_sf"/>
</dbReference>
<feature type="domain" description="CRAL-TRIO" evidence="2">
    <location>
        <begin position="95"/>
        <end position="324"/>
    </location>
</feature>
<dbReference type="PANTHER" id="PTHR10174">
    <property type="entry name" value="ALPHA-TOCOPHEROL TRANSFER PROTEIN-RELATED"/>
    <property type="match status" value="1"/>
</dbReference>
<dbReference type="VEuPathDB" id="VectorBase:RSAN_056162"/>
<dbReference type="Proteomes" id="UP000821837">
    <property type="component" value="Unassembled WGS sequence"/>
</dbReference>
<organism evidence="3 4">
    <name type="scientific">Rhipicephalus sanguineus</name>
    <name type="common">Brown dog tick</name>
    <name type="synonym">Ixodes sanguineus</name>
    <dbReference type="NCBI Taxonomy" id="34632"/>
    <lineage>
        <taxon>Eukaryota</taxon>
        <taxon>Metazoa</taxon>
        <taxon>Ecdysozoa</taxon>
        <taxon>Arthropoda</taxon>
        <taxon>Chelicerata</taxon>
        <taxon>Arachnida</taxon>
        <taxon>Acari</taxon>
        <taxon>Parasitiformes</taxon>
        <taxon>Ixodida</taxon>
        <taxon>Ixodoidea</taxon>
        <taxon>Ixodidae</taxon>
        <taxon>Rhipicephalinae</taxon>
        <taxon>Rhipicephalus</taxon>
        <taxon>Rhipicephalus</taxon>
    </lineage>
</organism>
<dbReference type="PROSITE" id="PS50191">
    <property type="entry name" value="CRAL_TRIO"/>
    <property type="match status" value="1"/>
</dbReference>
<dbReference type="Gene3D" id="1.10.8.20">
    <property type="entry name" value="N-terminal domain of phosphatidylinositol transfer protein sec14p"/>
    <property type="match status" value="1"/>
</dbReference>
<dbReference type="AlphaFoldDB" id="A0A9D4T4U2"/>
<reference evidence="3" key="1">
    <citation type="journal article" date="2020" name="Cell">
        <title>Large-Scale Comparative Analyses of Tick Genomes Elucidate Their Genetic Diversity and Vector Capacities.</title>
        <authorList>
            <consortium name="Tick Genome and Microbiome Consortium (TIGMIC)"/>
            <person name="Jia N."/>
            <person name="Wang J."/>
            <person name="Shi W."/>
            <person name="Du L."/>
            <person name="Sun Y."/>
            <person name="Zhan W."/>
            <person name="Jiang J.F."/>
            <person name="Wang Q."/>
            <person name="Zhang B."/>
            <person name="Ji P."/>
            <person name="Bell-Sakyi L."/>
            <person name="Cui X.M."/>
            <person name="Yuan T.T."/>
            <person name="Jiang B.G."/>
            <person name="Yang W.F."/>
            <person name="Lam T.T."/>
            <person name="Chang Q.C."/>
            <person name="Ding S.J."/>
            <person name="Wang X.J."/>
            <person name="Zhu J.G."/>
            <person name="Ruan X.D."/>
            <person name="Zhao L."/>
            <person name="Wei J.T."/>
            <person name="Ye R.Z."/>
            <person name="Que T.C."/>
            <person name="Du C.H."/>
            <person name="Zhou Y.H."/>
            <person name="Cheng J.X."/>
            <person name="Dai P.F."/>
            <person name="Guo W.B."/>
            <person name="Han X.H."/>
            <person name="Huang E.J."/>
            <person name="Li L.F."/>
            <person name="Wei W."/>
            <person name="Gao Y.C."/>
            <person name="Liu J.Z."/>
            <person name="Shao H.Z."/>
            <person name="Wang X."/>
            <person name="Wang C.C."/>
            <person name="Yang T.C."/>
            <person name="Huo Q.B."/>
            <person name="Li W."/>
            <person name="Chen H.Y."/>
            <person name="Chen S.E."/>
            <person name="Zhou L.G."/>
            <person name="Ni X.B."/>
            <person name="Tian J.H."/>
            <person name="Sheng Y."/>
            <person name="Liu T."/>
            <person name="Pan Y.S."/>
            <person name="Xia L.Y."/>
            <person name="Li J."/>
            <person name="Zhao F."/>
            <person name="Cao W.C."/>
        </authorList>
    </citation>
    <scope>NUCLEOTIDE SEQUENCE</scope>
    <source>
        <strain evidence="3">Rsan-2018</strain>
    </source>
</reference>
<dbReference type="SMART" id="SM01100">
    <property type="entry name" value="CRAL_TRIO_N"/>
    <property type="match status" value="1"/>
</dbReference>
<gene>
    <name evidence="3" type="ORF">HPB52_024156</name>
</gene>
<protein>
    <recommendedName>
        <fullName evidence="2">CRAL-TRIO domain-containing protein</fullName>
    </recommendedName>
</protein>
<comment type="caution">
    <text evidence="3">The sequence shown here is derived from an EMBL/GenBank/DDBJ whole genome shotgun (WGS) entry which is preliminary data.</text>
</comment>